<reference evidence="1 2" key="1">
    <citation type="journal article" date="2021" name="Front. Genet.">
        <title>Chromosome-Level Genome Assembly Reveals Significant Gene Expansion in the Toll and IMD Signaling Pathways of Dendrolimus kikuchii.</title>
        <authorList>
            <person name="Zhou J."/>
            <person name="Wu P."/>
            <person name="Xiong Z."/>
            <person name="Liu N."/>
            <person name="Zhao N."/>
            <person name="Ji M."/>
            <person name="Qiu Y."/>
            <person name="Yang B."/>
        </authorList>
    </citation>
    <scope>NUCLEOTIDE SEQUENCE [LARGE SCALE GENOMIC DNA]</scope>
    <source>
        <strain evidence="1">Ann1</strain>
    </source>
</reference>
<dbReference type="Proteomes" id="UP000824533">
    <property type="component" value="Linkage Group LG06"/>
</dbReference>
<evidence type="ECO:0000313" key="1">
    <source>
        <dbReference type="EMBL" id="KAJ0180673.1"/>
    </source>
</evidence>
<accession>A0ACC1DAQ3</accession>
<evidence type="ECO:0000313" key="2">
    <source>
        <dbReference type="Proteomes" id="UP000824533"/>
    </source>
</evidence>
<gene>
    <name evidence="1" type="ORF">K1T71_004077</name>
</gene>
<keyword evidence="2" id="KW-1185">Reference proteome</keyword>
<protein>
    <submittedName>
        <fullName evidence="1">Uncharacterized protein</fullName>
    </submittedName>
</protein>
<comment type="caution">
    <text evidence="1">The sequence shown here is derived from an EMBL/GenBank/DDBJ whole genome shotgun (WGS) entry which is preliminary data.</text>
</comment>
<proteinExistence type="predicted"/>
<name>A0ACC1DAQ3_9NEOP</name>
<sequence length="170" mass="19437">MILSNILVMVLFSYMRGVQEELDKSQLQLLKNAFDAFDREKQGVISTDFIGTILEMLGHECDDDTLAEIINEYDVEHTGQLAFQEFCSLAAKFLTEELDDETMLQELKEAFRLYDREGNGYITTDVLKEIFKELDNTLTPDDLDTMIEEIDSDGSGTVDFDEFLEVMTGE</sequence>
<organism evidence="1 2">
    <name type="scientific">Dendrolimus kikuchii</name>
    <dbReference type="NCBI Taxonomy" id="765133"/>
    <lineage>
        <taxon>Eukaryota</taxon>
        <taxon>Metazoa</taxon>
        <taxon>Ecdysozoa</taxon>
        <taxon>Arthropoda</taxon>
        <taxon>Hexapoda</taxon>
        <taxon>Insecta</taxon>
        <taxon>Pterygota</taxon>
        <taxon>Neoptera</taxon>
        <taxon>Endopterygota</taxon>
        <taxon>Lepidoptera</taxon>
        <taxon>Glossata</taxon>
        <taxon>Ditrysia</taxon>
        <taxon>Bombycoidea</taxon>
        <taxon>Lasiocampidae</taxon>
        <taxon>Dendrolimus</taxon>
    </lineage>
</organism>
<dbReference type="EMBL" id="CM034392">
    <property type="protein sequence ID" value="KAJ0180673.1"/>
    <property type="molecule type" value="Genomic_DNA"/>
</dbReference>